<name>A0A165IBI4_9APHY</name>
<dbReference type="Pfam" id="PF20231">
    <property type="entry name" value="DUF6589"/>
    <property type="match status" value="1"/>
</dbReference>
<feature type="non-terminal residue" evidence="2">
    <location>
        <position position="1"/>
    </location>
</feature>
<dbReference type="InParanoid" id="A0A165IBI4"/>
<feature type="non-terminal residue" evidence="2">
    <location>
        <position position="103"/>
    </location>
</feature>
<sequence>CWLVNSTGKRDGHTPVDHAQEANIGKIKVTLRSQGPNSDWEYLKKLHPVIPVIQAISSHMEREFVTWKRYSHHTTPGDQKGIALLQKAYETSQIHKTPPGRKL</sequence>
<accession>A0A165IBI4</accession>
<proteinExistence type="predicted"/>
<keyword evidence="3" id="KW-1185">Reference proteome</keyword>
<dbReference type="GeneID" id="63820460"/>
<dbReference type="InterPro" id="IPR046496">
    <property type="entry name" value="DUF6589"/>
</dbReference>
<dbReference type="STRING" id="1314785.A0A165IBI4"/>
<dbReference type="AlphaFoldDB" id="A0A165IBI4"/>
<dbReference type="OrthoDB" id="2980978at2759"/>
<feature type="domain" description="DUF6589" evidence="1">
    <location>
        <begin position="2"/>
        <end position="73"/>
    </location>
</feature>
<gene>
    <name evidence="2" type="ORF">LAESUDRAFT_633811</name>
</gene>
<protein>
    <recommendedName>
        <fullName evidence="1">DUF6589 domain-containing protein</fullName>
    </recommendedName>
</protein>
<evidence type="ECO:0000259" key="1">
    <source>
        <dbReference type="Pfam" id="PF20231"/>
    </source>
</evidence>
<evidence type="ECO:0000313" key="3">
    <source>
        <dbReference type="Proteomes" id="UP000076871"/>
    </source>
</evidence>
<reference evidence="2 3" key="1">
    <citation type="journal article" date="2016" name="Mol. Biol. Evol.">
        <title>Comparative Genomics of Early-Diverging Mushroom-Forming Fungi Provides Insights into the Origins of Lignocellulose Decay Capabilities.</title>
        <authorList>
            <person name="Nagy L.G."/>
            <person name="Riley R."/>
            <person name="Tritt A."/>
            <person name="Adam C."/>
            <person name="Daum C."/>
            <person name="Floudas D."/>
            <person name="Sun H."/>
            <person name="Yadav J.S."/>
            <person name="Pangilinan J."/>
            <person name="Larsson K.H."/>
            <person name="Matsuura K."/>
            <person name="Barry K."/>
            <person name="Labutti K."/>
            <person name="Kuo R."/>
            <person name="Ohm R.A."/>
            <person name="Bhattacharya S.S."/>
            <person name="Shirouzu T."/>
            <person name="Yoshinaga Y."/>
            <person name="Martin F.M."/>
            <person name="Grigoriev I.V."/>
            <person name="Hibbett D.S."/>
        </authorList>
    </citation>
    <scope>NUCLEOTIDE SEQUENCE [LARGE SCALE GENOMIC DNA]</scope>
    <source>
        <strain evidence="2 3">93-53</strain>
    </source>
</reference>
<evidence type="ECO:0000313" key="2">
    <source>
        <dbReference type="EMBL" id="KZT12850.1"/>
    </source>
</evidence>
<dbReference type="RefSeq" id="XP_040770360.1">
    <property type="nucleotide sequence ID" value="XM_040903429.1"/>
</dbReference>
<organism evidence="2 3">
    <name type="scientific">Laetiporus sulphureus 93-53</name>
    <dbReference type="NCBI Taxonomy" id="1314785"/>
    <lineage>
        <taxon>Eukaryota</taxon>
        <taxon>Fungi</taxon>
        <taxon>Dikarya</taxon>
        <taxon>Basidiomycota</taxon>
        <taxon>Agaricomycotina</taxon>
        <taxon>Agaricomycetes</taxon>
        <taxon>Polyporales</taxon>
        <taxon>Laetiporus</taxon>
    </lineage>
</organism>
<dbReference type="EMBL" id="KV427605">
    <property type="protein sequence ID" value="KZT12850.1"/>
    <property type="molecule type" value="Genomic_DNA"/>
</dbReference>
<dbReference type="Proteomes" id="UP000076871">
    <property type="component" value="Unassembled WGS sequence"/>
</dbReference>